<dbReference type="Proteomes" id="UP000623509">
    <property type="component" value="Unassembled WGS sequence"/>
</dbReference>
<evidence type="ECO:0000313" key="3">
    <source>
        <dbReference type="EMBL" id="KAF7599901.1"/>
    </source>
</evidence>
<accession>A0A272EWX6</accession>
<dbReference type="InterPro" id="IPR001633">
    <property type="entry name" value="EAL_dom"/>
</dbReference>
<gene>
    <name evidence="3" type="ORF">BGI27_05480</name>
    <name evidence="4" type="ORF">CGU29_04865</name>
</gene>
<feature type="region of interest" description="Disordered" evidence="1">
    <location>
        <begin position="273"/>
        <end position="298"/>
    </location>
</feature>
<dbReference type="GO" id="GO:0071111">
    <property type="term" value="F:cyclic-guanylate-specific phosphodiesterase activity"/>
    <property type="evidence" value="ECO:0007669"/>
    <property type="project" value="InterPro"/>
</dbReference>
<dbReference type="SUPFAM" id="SSF141868">
    <property type="entry name" value="EAL domain-like"/>
    <property type="match status" value="1"/>
</dbReference>
<evidence type="ECO:0000259" key="2">
    <source>
        <dbReference type="PROSITE" id="PS50883"/>
    </source>
</evidence>
<dbReference type="PANTHER" id="PTHR33121:SF76">
    <property type="entry name" value="SIGNALING PROTEIN"/>
    <property type="match status" value="1"/>
</dbReference>
<reference evidence="4 5" key="2">
    <citation type="submission" date="2017-07" db="EMBL/GenBank/DDBJ databases">
        <title>Candidatus Dactylopiibacterium carminicum, a nitrogen-fixing symbiont of the cochineal insect Dactylopius coccus and Dactylopius opuntiae (Hemiptera: Coccoidea: Dactylopiidae).</title>
        <authorList>
            <person name="Vera A."/>
        </authorList>
    </citation>
    <scope>NUCLEOTIDE SEQUENCE [LARGE SCALE GENOMIC DNA]</scope>
    <source>
        <strain evidence="4 5">NFDCM</strain>
    </source>
</reference>
<dbReference type="PROSITE" id="PS50883">
    <property type="entry name" value="EAL"/>
    <property type="match status" value="1"/>
</dbReference>
<dbReference type="Pfam" id="PF00563">
    <property type="entry name" value="EAL"/>
    <property type="match status" value="1"/>
</dbReference>
<keyword evidence="6" id="KW-1185">Reference proteome</keyword>
<proteinExistence type="predicted"/>
<evidence type="ECO:0000313" key="6">
    <source>
        <dbReference type="Proteomes" id="UP000623509"/>
    </source>
</evidence>
<evidence type="ECO:0000313" key="4">
    <source>
        <dbReference type="EMBL" id="PAS94160.1"/>
    </source>
</evidence>
<dbReference type="InterPro" id="IPR035919">
    <property type="entry name" value="EAL_sf"/>
</dbReference>
<dbReference type="Gene3D" id="3.20.20.450">
    <property type="entry name" value="EAL domain"/>
    <property type="match status" value="1"/>
</dbReference>
<comment type="caution">
    <text evidence="4">The sequence shown here is derived from an EMBL/GenBank/DDBJ whole genome shotgun (WGS) entry which is preliminary data.</text>
</comment>
<organism evidence="4 5">
    <name type="scientific">Candidatus Dactylopiibacterium carminicum</name>
    <dbReference type="NCBI Taxonomy" id="857335"/>
    <lineage>
        <taxon>Bacteria</taxon>
        <taxon>Pseudomonadati</taxon>
        <taxon>Pseudomonadota</taxon>
        <taxon>Betaproteobacteria</taxon>
        <taxon>Rhodocyclales</taxon>
        <taxon>Rhodocyclaceae</taxon>
        <taxon>Candidatus Dactylopiibacterium</taxon>
    </lineage>
</organism>
<dbReference type="RefSeq" id="WP_095523901.1">
    <property type="nucleotide sequence ID" value="NZ_MDUX01000012.1"/>
</dbReference>
<evidence type="ECO:0000313" key="5">
    <source>
        <dbReference type="Proteomes" id="UP000216107"/>
    </source>
</evidence>
<sequence>MRIDSILAFFEHWAGRHCLSQHSLRFDDRGAVGCFGEYELHSVFQPLFGAQDPARALAFEALARVRNQTGLQIPPQIAFDLPQNPAEIIFFDRLCRMVHVVNFVTQPAHEHCRLFLNVNGRHLSSIRSGTHGEAFEGLLRQAGLMPQRVVLEILESSVDDLDLLIAAVNAYQQRGFQVAIDDFGARHSNFDRLWQLSPDIVKLDRQLIRQAQHDSRAARILPKLVEIIHDLEAQVVCEGIETHTQWQIARDAGVDLVQGFLFARPQADLQFAGRPVPTAQPGRARTTAGSPLGALGAA</sequence>
<dbReference type="AlphaFoldDB" id="A0A272EWX6"/>
<dbReference type="PANTHER" id="PTHR33121">
    <property type="entry name" value="CYCLIC DI-GMP PHOSPHODIESTERASE PDEF"/>
    <property type="match status" value="1"/>
</dbReference>
<dbReference type="EMBL" id="MDUX01000012">
    <property type="protein sequence ID" value="KAF7599901.1"/>
    <property type="molecule type" value="Genomic_DNA"/>
</dbReference>
<dbReference type="InterPro" id="IPR050706">
    <property type="entry name" value="Cyclic-di-GMP_PDE-like"/>
</dbReference>
<dbReference type="CDD" id="cd01948">
    <property type="entry name" value="EAL"/>
    <property type="match status" value="1"/>
</dbReference>
<reference evidence="3 6" key="1">
    <citation type="submission" date="2016-08" db="EMBL/GenBank/DDBJ databases">
        <title>Candidatus Dactylopiibacterium carminicum genome sequence.</title>
        <authorList>
            <person name="Ramirez-Puebla S.T."/>
            <person name="Ormeno-Orrillo E."/>
            <person name="Vera-Ponce De Leon A."/>
            <person name="Luis L."/>
            <person name="Sanchez-Flores A."/>
            <person name="Monica R."/>
            <person name="Martinez-Romero E."/>
        </authorList>
    </citation>
    <scope>NUCLEOTIDE SEQUENCE [LARGE SCALE GENOMIC DNA]</scope>
    <source>
        <strain evidence="3">END1</strain>
    </source>
</reference>
<name>A0A272EWX6_9RHOO</name>
<dbReference type="OrthoDB" id="9813903at2"/>
<dbReference type="Proteomes" id="UP000216107">
    <property type="component" value="Unassembled WGS sequence"/>
</dbReference>
<dbReference type="SMART" id="SM00052">
    <property type="entry name" value="EAL"/>
    <property type="match status" value="1"/>
</dbReference>
<evidence type="ECO:0000256" key="1">
    <source>
        <dbReference type="SAM" id="MobiDB-lite"/>
    </source>
</evidence>
<protein>
    <submittedName>
        <fullName evidence="4">Diguanylate phosphodiesterase</fullName>
    </submittedName>
    <submittedName>
        <fullName evidence="3">EAL domain-containing protein</fullName>
    </submittedName>
</protein>
<feature type="domain" description="EAL" evidence="2">
    <location>
        <begin position="21"/>
        <end position="279"/>
    </location>
</feature>
<dbReference type="EMBL" id="NMRN01000009">
    <property type="protein sequence ID" value="PAS94160.1"/>
    <property type="molecule type" value="Genomic_DNA"/>
</dbReference>